<evidence type="ECO:0000313" key="2">
    <source>
        <dbReference type="Proteomes" id="UP000042394"/>
    </source>
</evidence>
<sequence length="55" mass="6423">MTFLTFILCAPSPIMPFILALMQKSPPGWRQSWVAMSAFTTLTFSTRNLWQWKEI</sequence>
<organism evidence="1 2">
    <name type="scientific">Salmonella enterica subsp. enterica serovar Bovismorbificans</name>
    <dbReference type="NCBI Taxonomy" id="58097"/>
    <lineage>
        <taxon>Bacteria</taxon>
        <taxon>Pseudomonadati</taxon>
        <taxon>Pseudomonadota</taxon>
        <taxon>Gammaproteobacteria</taxon>
        <taxon>Enterobacterales</taxon>
        <taxon>Enterobacteriaceae</taxon>
        <taxon>Salmonella</taxon>
    </lineage>
</organism>
<accession>A0A655BR68</accession>
<proteinExistence type="predicted"/>
<dbReference type="AlphaFoldDB" id="A0A655BR68"/>
<evidence type="ECO:0000313" key="1">
    <source>
        <dbReference type="EMBL" id="CNT71310.1"/>
    </source>
</evidence>
<name>A0A655BR68_SALET</name>
<protein>
    <submittedName>
        <fullName evidence="1">Uncharacterized protein</fullName>
    </submittedName>
</protein>
<gene>
    <name evidence="1" type="ORF">ERS008207_00690</name>
</gene>
<reference evidence="1 2" key="1">
    <citation type="submission" date="2015-03" db="EMBL/GenBank/DDBJ databases">
        <authorList>
            <consortium name="Pathogen Informatics"/>
        </authorList>
    </citation>
    <scope>NUCLEOTIDE SEQUENCE [LARGE SCALE GENOMIC DNA]</scope>
    <source>
        <strain evidence="1 2">D4891</strain>
    </source>
</reference>
<dbReference type="EMBL" id="CQPD01000005">
    <property type="protein sequence ID" value="CNT71310.1"/>
    <property type="molecule type" value="Genomic_DNA"/>
</dbReference>
<dbReference type="Proteomes" id="UP000042394">
    <property type="component" value="Unassembled WGS sequence"/>
</dbReference>